<organism evidence="2 3">
    <name type="scientific">Syphacia muris</name>
    <dbReference type="NCBI Taxonomy" id="451379"/>
    <lineage>
        <taxon>Eukaryota</taxon>
        <taxon>Metazoa</taxon>
        <taxon>Ecdysozoa</taxon>
        <taxon>Nematoda</taxon>
        <taxon>Chromadorea</taxon>
        <taxon>Rhabditida</taxon>
        <taxon>Spirurina</taxon>
        <taxon>Oxyuridomorpha</taxon>
        <taxon>Oxyuroidea</taxon>
        <taxon>Oxyuridae</taxon>
        <taxon>Syphacia</taxon>
    </lineage>
</organism>
<dbReference type="WBParaSite" id="SMUV_0001065101-mRNA-1">
    <property type="protein sequence ID" value="SMUV_0001065101-mRNA-1"/>
    <property type="gene ID" value="SMUV_0001065101"/>
</dbReference>
<evidence type="ECO:0000313" key="2">
    <source>
        <dbReference type="Proteomes" id="UP000046393"/>
    </source>
</evidence>
<dbReference type="AlphaFoldDB" id="A0A0N5B058"/>
<evidence type="ECO:0000313" key="3">
    <source>
        <dbReference type="WBParaSite" id="SMUV_0001065101-mRNA-1"/>
    </source>
</evidence>
<dbReference type="Proteomes" id="UP000046393">
    <property type="component" value="Unplaced"/>
</dbReference>
<protein>
    <submittedName>
        <fullName evidence="3">60S ribosomal protein L34</fullName>
    </submittedName>
</protein>
<name>A0A0N5B058_9BILA</name>
<evidence type="ECO:0000256" key="1">
    <source>
        <dbReference type="SAM" id="MobiDB-lite"/>
    </source>
</evidence>
<keyword evidence="2" id="KW-1185">Reference proteome</keyword>
<accession>A0A0N5B058</accession>
<feature type="region of interest" description="Disordered" evidence="1">
    <location>
        <begin position="1"/>
        <end position="21"/>
    </location>
</feature>
<proteinExistence type="predicted"/>
<reference evidence="3" key="1">
    <citation type="submission" date="2017-02" db="UniProtKB">
        <authorList>
            <consortium name="WormBaseParasite"/>
        </authorList>
    </citation>
    <scope>IDENTIFICATION</scope>
</reference>
<sequence>MSFCSPSKENGKRPNRRRLSGSLSYGKAALSKFVYCFGRRRKRELTVLKTRKEASIQMHQNLVAVKESSV</sequence>